<feature type="non-terminal residue" evidence="1">
    <location>
        <position position="1"/>
    </location>
</feature>
<name>A0A382CSP4_9ZZZZ</name>
<reference evidence="1" key="1">
    <citation type="submission" date="2018-05" db="EMBL/GenBank/DDBJ databases">
        <authorList>
            <person name="Lanie J.A."/>
            <person name="Ng W.-L."/>
            <person name="Kazmierczak K.M."/>
            <person name="Andrzejewski T.M."/>
            <person name="Davidsen T.M."/>
            <person name="Wayne K.J."/>
            <person name="Tettelin H."/>
            <person name="Glass J.I."/>
            <person name="Rusch D."/>
            <person name="Podicherti R."/>
            <person name="Tsui H.-C.T."/>
            <person name="Winkler M.E."/>
        </authorList>
    </citation>
    <scope>NUCLEOTIDE SEQUENCE</scope>
</reference>
<gene>
    <name evidence="1" type="ORF">METZ01_LOCUS181763</name>
</gene>
<dbReference type="EMBL" id="UINC01035849">
    <property type="protein sequence ID" value="SVB28909.1"/>
    <property type="molecule type" value="Genomic_DNA"/>
</dbReference>
<proteinExistence type="predicted"/>
<protein>
    <submittedName>
        <fullName evidence="1">Uncharacterized protein</fullName>
    </submittedName>
</protein>
<feature type="non-terminal residue" evidence="1">
    <location>
        <position position="23"/>
    </location>
</feature>
<sequence>VRAILSFLGLTFLLASAGAAQQA</sequence>
<evidence type="ECO:0000313" key="1">
    <source>
        <dbReference type="EMBL" id="SVB28909.1"/>
    </source>
</evidence>
<dbReference type="AlphaFoldDB" id="A0A382CSP4"/>
<accession>A0A382CSP4</accession>
<organism evidence="1">
    <name type="scientific">marine metagenome</name>
    <dbReference type="NCBI Taxonomy" id="408172"/>
    <lineage>
        <taxon>unclassified sequences</taxon>
        <taxon>metagenomes</taxon>
        <taxon>ecological metagenomes</taxon>
    </lineage>
</organism>